<dbReference type="PRINTS" id="PR01434">
    <property type="entry name" value="NADHDHGNASE5"/>
</dbReference>
<dbReference type="AlphaFoldDB" id="A0A1U7DMH1"/>
<evidence type="ECO:0000256" key="2">
    <source>
        <dbReference type="ARBA" id="ARBA00004127"/>
    </source>
</evidence>
<reference evidence="9 10" key="1">
    <citation type="submission" date="2017-01" db="EMBL/GenBank/DDBJ databases">
        <title>Genomic analysis of Xuhuaishuia manganoxidans DY6-4.</title>
        <authorList>
            <person name="Wang X."/>
        </authorList>
    </citation>
    <scope>NUCLEOTIDE SEQUENCE [LARGE SCALE GENOMIC DNA]</scope>
    <source>
        <strain evidence="9 10">DY6-4</strain>
    </source>
</reference>
<dbReference type="OrthoDB" id="9811798at2"/>
<dbReference type="InterPro" id="IPR001516">
    <property type="entry name" value="Proton_antipo_N"/>
</dbReference>
<feature type="domain" description="NADH:quinone oxidoreductase/Mrp antiporter transmembrane" evidence="7">
    <location>
        <begin position="124"/>
        <end position="413"/>
    </location>
</feature>
<dbReference type="Pfam" id="PF00361">
    <property type="entry name" value="Proton_antipo_M"/>
    <property type="match status" value="1"/>
</dbReference>
<dbReference type="GO" id="GO:0008137">
    <property type="term" value="F:NADH dehydrogenase (ubiquinone) activity"/>
    <property type="evidence" value="ECO:0007669"/>
    <property type="project" value="InterPro"/>
</dbReference>
<evidence type="ECO:0000259" key="8">
    <source>
        <dbReference type="Pfam" id="PF00662"/>
    </source>
</evidence>
<evidence type="ECO:0000256" key="1">
    <source>
        <dbReference type="ARBA" id="ARBA00002378"/>
    </source>
</evidence>
<organism evidence="9 10">
    <name type="scientific">Brevirhabdus pacifica</name>
    <dbReference type="NCBI Taxonomy" id="1267768"/>
    <lineage>
        <taxon>Bacteria</taxon>
        <taxon>Pseudomonadati</taxon>
        <taxon>Pseudomonadota</taxon>
        <taxon>Alphaproteobacteria</taxon>
        <taxon>Rhodobacterales</taxon>
        <taxon>Paracoccaceae</taxon>
        <taxon>Brevirhabdus</taxon>
    </lineage>
</organism>
<dbReference type="STRING" id="1267768.BV394_09925"/>
<dbReference type="GO" id="GO:0042773">
    <property type="term" value="P:ATP synthesis coupled electron transport"/>
    <property type="evidence" value="ECO:0007669"/>
    <property type="project" value="InterPro"/>
</dbReference>
<evidence type="ECO:0000259" key="7">
    <source>
        <dbReference type="Pfam" id="PF00361"/>
    </source>
</evidence>
<sequence>MTLLLPSVVALPLISAVLTFFLSARMGRKVSEISVALIALSFALTTLEFWSAIRGWEGRAEIVLGGWLTLFRDPLSAILAWVIAGFSLIVHVYSRRYMADEPGYARFFILLNLMTAALLVMVSASNLILLLIAWHFVGVLLYLLLGQDLHSRPAQRHAFTTFFTYRLGDLPMVLAAALLFHAYGTWSLTEIFARLGDTPQTTAFGLPLPVVVGFLIALSAFARSAQFLVHTWLPYTMNGPTPVSALMHAGIVNAGGVLVNRFAPVYVHAGEILHLMFVVGLFTAIVGSVLMLTQHDIKKSLGYSTMGQMGFMIMECGVGAFSLAIYHLIAHGMFKGTMFLNAAGVIRSARRDDGVPAEDLYTFIVERQVARRRRPWLAMAIFTLTVPAVILFLAHYFVEQAFMEKQGAVILLFFGWMTGAQLIFATYHMRAENPLRLFSLILVSFTIVVIGYSAIAHTFDLYLYPDEAFRKALYTAAGVKLIYFDVFVALLAAVIVLGWIFTYYSERKRLPAPVWSRRLRGMFYATVSREFFLGDVYARTARAVIGGAGRINAMLGWR</sequence>
<dbReference type="Pfam" id="PF00662">
    <property type="entry name" value="Proton_antipo_N"/>
    <property type="match status" value="1"/>
</dbReference>
<evidence type="ECO:0000313" key="9">
    <source>
        <dbReference type="EMBL" id="APX91093.1"/>
    </source>
</evidence>
<dbReference type="InterPro" id="IPR001750">
    <property type="entry name" value="ND/Mrp_TM"/>
</dbReference>
<dbReference type="GO" id="GO:0015990">
    <property type="term" value="P:electron transport coupled proton transport"/>
    <property type="evidence" value="ECO:0007669"/>
    <property type="project" value="TreeGrafter"/>
</dbReference>
<dbReference type="GO" id="GO:0016020">
    <property type="term" value="C:membrane"/>
    <property type="evidence" value="ECO:0007669"/>
    <property type="project" value="UniProtKB-SubCell"/>
</dbReference>
<dbReference type="RefSeq" id="WP_076981110.1">
    <property type="nucleotide sequence ID" value="NZ_CP019124.1"/>
</dbReference>
<dbReference type="PANTHER" id="PTHR42829">
    <property type="entry name" value="NADH-UBIQUINONE OXIDOREDUCTASE CHAIN 5"/>
    <property type="match status" value="1"/>
</dbReference>
<dbReference type="Proteomes" id="UP000187266">
    <property type="component" value="Chromosome"/>
</dbReference>
<accession>A0A1U7DMH1</accession>
<evidence type="ECO:0000313" key="10">
    <source>
        <dbReference type="Proteomes" id="UP000187266"/>
    </source>
</evidence>
<keyword evidence="5" id="KW-0472">Membrane</keyword>
<evidence type="ECO:0000256" key="5">
    <source>
        <dbReference type="ARBA" id="ARBA00023136"/>
    </source>
</evidence>
<dbReference type="GO" id="GO:0003954">
    <property type="term" value="F:NADH dehydrogenase activity"/>
    <property type="evidence" value="ECO:0007669"/>
    <property type="project" value="TreeGrafter"/>
</dbReference>
<evidence type="ECO:0000256" key="4">
    <source>
        <dbReference type="ARBA" id="ARBA00022989"/>
    </source>
</evidence>
<feature type="domain" description="NADH-Ubiquinone oxidoreductase (complex I) chain 5 N-terminal" evidence="8">
    <location>
        <begin position="72"/>
        <end position="108"/>
    </location>
</feature>
<keyword evidence="4" id="KW-1133">Transmembrane helix</keyword>
<name>A0A1U7DMH1_9RHOB</name>
<dbReference type="InterPro" id="IPR003945">
    <property type="entry name" value="NU5C-like"/>
</dbReference>
<evidence type="ECO:0000256" key="6">
    <source>
        <dbReference type="RuleBase" id="RU000320"/>
    </source>
</evidence>
<protein>
    <submittedName>
        <fullName evidence="9">Oxidoreductase</fullName>
    </submittedName>
</protein>
<keyword evidence="10" id="KW-1185">Reference proteome</keyword>
<gene>
    <name evidence="9" type="ORF">BV394_09925</name>
</gene>
<dbReference type="EMBL" id="CP019124">
    <property type="protein sequence ID" value="APX91093.1"/>
    <property type="molecule type" value="Genomic_DNA"/>
</dbReference>
<dbReference type="GO" id="GO:0012505">
    <property type="term" value="C:endomembrane system"/>
    <property type="evidence" value="ECO:0007669"/>
    <property type="project" value="UniProtKB-SubCell"/>
</dbReference>
<dbReference type="PANTHER" id="PTHR42829:SF1">
    <property type="entry name" value="INORGANIC CARBON TRANSPORTER SUBUNIT DABB-RELATED"/>
    <property type="match status" value="1"/>
</dbReference>
<evidence type="ECO:0000256" key="3">
    <source>
        <dbReference type="ARBA" id="ARBA00022692"/>
    </source>
</evidence>
<proteinExistence type="predicted"/>
<comment type="function">
    <text evidence="1">NDH-1 shuttles electrons from NADH, via FMN and iron-sulfur (Fe-S) centers, to quinones in the respiratory chain. The immediate electron acceptor for the enzyme in this species is believed to be ubiquinone. Couples the redox reaction to proton translocation (for every two electrons transferred, four hydrogen ions are translocated across the cytoplasmic membrane), and thus conserves the redox energy in a proton gradient.</text>
</comment>
<accession>A0A2M9DAK7</accession>
<keyword evidence="3 6" id="KW-0812">Transmembrane</keyword>
<comment type="subcellular location">
    <subcellularLocation>
        <location evidence="2">Endomembrane system</location>
        <topology evidence="2">Multi-pass membrane protein</topology>
    </subcellularLocation>
    <subcellularLocation>
        <location evidence="6">Membrane</location>
        <topology evidence="6">Multi-pass membrane protein</topology>
    </subcellularLocation>
</comment>